<evidence type="ECO:0000256" key="2">
    <source>
        <dbReference type="ARBA" id="ARBA00010072"/>
    </source>
</evidence>
<dbReference type="NCBIfam" id="TIGR01726">
    <property type="entry name" value="HEQRo_perm_3TM"/>
    <property type="match status" value="1"/>
</dbReference>
<evidence type="ECO:0000256" key="4">
    <source>
        <dbReference type="ARBA" id="ARBA00022475"/>
    </source>
</evidence>
<feature type="transmembrane region" description="Helical" evidence="12">
    <location>
        <begin position="88"/>
        <end position="111"/>
    </location>
</feature>
<dbReference type="CDD" id="cd06261">
    <property type="entry name" value="TM_PBP2"/>
    <property type="match status" value="1"/>
</dbReference>
<comment type="function">
    <text evidence="9">Part of the ABC transporter complex GltIJKL involved in glutamate and aspartate uptake. Probably responsible for the translocation of the substrate across the membrane.</text>
</comment>
<dbReference type="InterPro" id="IPR010065">
    <property type="entry name" value="AA_ABC_transptr_permease_3TM"/>
</dbReference>
<feature type="transmembrane region" description="Helical" evidence="12">
    <location>
        <begin position="153"/>
        <end position="173"/>
    </location>
</feature>
<keyword evidence="7 12" id="KW-1133">Transmembrane helix</keyword>
<dbReference type="GO" id="GO:0006865">
    <property type="term" value="P:amino acid transport"/>
    <property type="evidence" value="ECO:0007669"/>
    <property type="project" value="UniProtKB-KW"/>
</dbReference>
<feature type="transmembrane region" description="Helical" evidence="12">
    <location>
        <begin position="123"/>
        <end position="147"/>
    </location>
</feature>
<feature type="transmembrane region" description="Helical" evidence="12">
    <location>
        <begin position="56"/>
        <end position="82"/>
    </location>
</feature>
<dbReference type="PANTHER" id="PTHR30614:SF0">
    <property type="entry name" value="L-CYSTINE TRANSPORT SYSTEM PERMEASE PROTEIN TCYL"/>
    <property type="match status" value="1"/>
</dbReference>
<evidence type="ECO:0000313" key="14">
    <source>
        <dbReference type="EMBL" id="CDX30718.1"/>
    </source>
</evidence>
<dbReference type="EMBL" id="CCNB01000006">
    <property type="protein sequence ID" value="CDX30718.1"/>
    <property type="molecule type" value="Genomic_DNA"/>
</dbReference>
<dbReference type="Proteomes" id="UP000046373">
    <property type="component" value="Unassembled WGS sequence"/>
</dbReference>
<proteinExistence type="inferred from homology"/>
<keyword evidence="6" id="KW-0029">Amino-acid transport</keyword>
<dbReference type="FunFam" id="1.10.3720.10:FF:000006">
    <property type="entry name" value="Glutamate/aspartate ABC transporter, permease protein GltK"/>
    <property type="match status" value="1"/>
</dbReference>
<gene>
    <name evidence="14" type="ORF">MPLDJ20_140013</name>
</gene>
<dbReference type="InterPro" id="IPR035906">
    <property type="entry name" value="MetI-like_sf"/>
</dbReference>
<feature type="transmembrane region" description="Helical" evidence="12">
    <location>
        <begin position="185"/>
        <end position="206"/>
    </location>
</feature>
<dbReference type="Gene3D" id="1.10.3720.10">
    <property type="entry name" value="MetI-like"/>
    <property type="match status" value="1"/>
</dbReference>
<evidence type="ECO:0000256" key="8">
    <source>
        <dbReference type="ARBA" id="ARBA00023136"/>
    </source>
</evidence>
<sequence>MLYPDTVEAEVLVHKPWFVATLFGIVLLVFMAFNMSGTGFAELMRPVIGEPSTSGLYGRFAIGFAIAVIFTLNVVLIGFAPLKLQIGIVWLELLLLFIAFFETFHLSLPFIREKLPFLISQGVVTTLYVSAISIVIASVIAVAGAVAKLSNNGFAYAIASFYTSFFRGLPLLMQVYLIYLGLPQLGFVINAVPAGILALSLCYGAYMTEIFRSGIQSIDRGQWEASRSMGFGFALTMRRIILPQALPVIIPPTGNQFISMLKDSSLVSVIGVWELMFLARTLGQKTFQHMEMLISAAMIYWVLSICLELIQSRIERHYARSKVR</sequence>
<comment type="subunit">
    <text evidence="10">The complex is composed of two ATP-binding proteins (GltL), two transmembrane proteins (GltJ and GltK) and a solute-binding protein (GltI).</text>
</comment>
<keyword evidence="5 12" id="KW-0812">Transmembrane</keyword>
<dbReference type="SUPFAM" id="SSF161098">
    <property type="entry name" value="MetI-like"/>
    <property type="match status" value="1"/>
</dbReference>
<reference evidence="14 15" key="1">
    <citation type="submission" date="2014-08" db="EMBL/GenBank/DDBJ databases">
        <authorList>
            <person name="Moulin Lionel"/>
        </authorList>
    </citation>
    <scope>NUCLEOTIDE SEQUENCE [LARGE SCALE GENOMIC DNA]</scope>
</reference>
<dbReference type="PANTHER" id="PTHR30614">
    <property type="entry name" value="MEMBRANE COMPONENT OF AMINO ACID ABC TRANSPORTER"/>
    <property type="match status" value="1"/>
</dbReference>
<accession>A0A090EJC7</accession>
<comment type="similarity">
    <text evidence="2">Belongs to the binding-protein-dependent transport system permease family. HisMQ subfamily.</text>
</comment>
<evidence type="ECO:0000259" key="13">
    <source>
        <dbReference type="PROSITE" id="PS50928"/>
    </source>
</evidence>
<evidence type="ECO:0000256" key="11">
    <source>
        <dbReference type="ARBA" id="ARBA00073645"/>
    </source>
</evidence>
<dbReference type="GO" id="GO:0043190">
    <property type="term" value="C:ATP-binding cassette (ABC) transporter complex"/>
    <property type="evidence" value="ECO:0007669"/>
    <property type="project" value="InterPro"/>
</dbReference>
<name>A0A090EJC7_MESPL</name>
<dbReference type="GO" id="GO:0022857">
    <property type="term" value="F:transmembrane transporter activity"/>
    <property type="evidence" value="ECO:0007669"/>
    <property type="project" value="InterPro"/>
</dbReference>
<dbReference type="PROSITE" id="PS50928">
    <property type="entry name" value="ABC_TM1"/>
    <property type="match status" value="1"/>
</dbReference>
<dbReference type="AlphaFoldDB" id="A0A090EJC7"/>
<organism evidence="14 15">
    <name type="scientific">Mesorhizobium plurifarium</name>
    <dbReference type="NCBI Taxonomy" id="69974"/>
    <lineage>
        <taxon>Bacteria</taxon>
        <taxon>Pseudomonadati</taxon>
        <taxon>Pseudomonadota</taxon>
        <taxon>Alphaproteobacteria</taxon>
        <taxon>Hyphomicrobiales</taxon>
        <taxon>Phyllobacteriaceae</taxon>
        <taxon>Mesorhizobium</taxon>
    </lineage>
</organism>
<evidence type="ECO:0000256" key="3">
    <source>
        <dbReference type="ARBA" id="ARBA00022448"/>
    </source>
</evidence>
<evidence type="ECO:0000313" key="15">
    <source>
        <dbReference type="Proteomes" id="UP000046373"/>
    </source>
</evidence>
<evidence type="ECO:0000256" key="10">
    <source>
        <dbReference type="ARBA" id="ARBA00062718"/>
    </source>
</evidence>
<dbReference type="Pfam" id="PF00528">
    <property type="entry name" value="BPD_transp_1"/>
    <property type="match status" value="1"/>
</dbReference>
<evidence type="ECO:0000256" key="1">
    <source>
        <dbReference type="ARBA" id="ARBA00004429"/>
    </source>
</evidence>
<feature type="domain" description="ABC transmembrane type-1" evidence="13">
    <location>
        <begin position="123"/>
        <end position="311"/>
    </location>
</feature>
<evidence type="ECO:0000256" key="5">
    <source>
        <dbReference type="ARBA" id="ARBA00022692"/>
    </source>
</evidence>
<keyword evidence="3 12" id="KW-0813">Transport</keyword>
<feature type="transmembrane region" description="Helical" evidence="12">
    <location>
        <begin position="292"/>
        <end position="310"/>
    </location>
</feature>
<evidence type="ECO:0000256" key="9">
    <source>
        <dbReference type="ARBA" id="ARBA00060298"/>
    </source>
</evidence>
<protein>
    <recommendedName>
        <fullName evidence="11">Glutamate/aspartate import permease protein GltK</fullName>
    </recommendedName>
</protein>
<dbReference type="InterPro" id="IPR043429">
    <property type="entry name" value="ArtM/GltK/GlnP/TcyL/YhdX-like"/>
</dbReference>
<dbReference type="InterPro" id="IPR000515">
    <property type="entry name" value="MetI-like"/>
</dbReference>
<dbReference type="GeneID" id="31888914"/>
<evidence type="ECO:0000256" key="6">
    <source>
        <dbReference type="ARBA" id="ARBA00022970"/>
    </source>
</evidence>
<evidence type="ECO:0000256" key="12">
    <source>
        <dbReference type="RuleBase" id="RU363032"/>
    </source>
</evidence>
<keyword evidence="4" id="KW-1003">Cell membrane</keyword>
<comment type="subcellular location">
    <subcellularLocation>
        <location evidence="1">Cell inner membrane</location>
        <topology evidence="1">Multi-pass membrane protein</topology>
    </subcellularLocation>
    <subcellularLocation>
        <location evidence="12">Cell membrane</location>
        <topology evidence="12">Multi-pass membrane protein</topology>
    </subcellularLocation>
</comment>
<evidence type="ECO:0000256" key="7">
    <source>
        <dbReference type="ARBA" id="ARBA00022989"/>
    </source>
</evidence>
<keyword evidence="8 12" id="KW-0472">Membrane</keyword>
<feature type="transmembrane region" description="Helical" evidence="12">
    <location>
        <begin position="17"/>
        <end position="35"/>
    </location>
</feature>